<gene>
    <name evidence="1" type="ORF">GAO09_19930</name>
</gene>
<dbReference type="EMBL" id="WIXI01000047">
    <property type="protein sequence ID" value="MQY48306.1"/>
    <property type="molecule type" value="Genomic_DNA"/>
</dbReference>
<sequence>MTEFSKKLMMPTDVAHMVLFHPDDLAHAAEWPIAWYSEPFIYPAESVAGRLIAWCTGSDGDFAVRVTNGAITEREQTYAGPQWTFPYMVRHGRAFLDNSDALPGLEKMTETSDNEDFWIEIENGDYAVTVTAVEWDQEPGSDNEDFDALPNYVVQFAPRNGRDIETARRPPDLECEIDFTATDELYAESQRAPDPADYGQLYPAFISRNVGWVGQEFSTKGEAPIEAAVVADEDGEADVFDQPYIVASELVPGAPAVIVECFSYGGQPEGEAEEYEFRSVQAVQIVAVEGQVKNGERSPLGKTGFFRRRPEPVPTDALPLVRIAPLVPVADKSVTITLGAFLEKIVADLEEGGPLAKRLGGIASYEALKLRAVDDDEILARWLLERLPLSGKERLSVGALPPNARRTALDASYLRFAG</sequence>
<reference evidence="1 2" key="1">
    <citation type="submission" date="2019-11" db="EMBL/GenBank/DDBJ databases">
        <title>Genome analysis of Rhizobacterium cereale a novel genus and species isolated from maize roots in North Spain.</title>
        <authorList>
            <person name="Menendez E."/>
            <person name="Flores-Felix J.D."/>
            <person name="Ramirez-Bahena M.-H."/>
            <person name="Igual J.M."/>
            <person name="Garcia-Fraile P."/>
            <person name="Peix A."/>
            <person name="Velazquez E."/>
        </authorList>
    </citation>
    <scope>NUCLEOTIDE SEQUENCE [LARGE SCALE GENOMIC DNA]</scope>
    <source>
        <strain evidence="1 2">RZME27</strain>
    </source>
</reference>
<name>A0A6A8AGF8_9HYPH</name>
<dbReference type="Proteomes" id="UP000435138">
    <property type="component" value="Unassembled WGS sequence"/>
</dbReference>
<dbReference type="AlphaFoldDB" id="A0A6A8AGF8"/>
<evidence type="ECO:0000313" key="2">
    <source>
        <dbReference type="Proteomes" id="UP000435138"/>
    </source>
</evidence>
<accession>A0A6A8AGF8</accession>
<keyword evidence="2" id="KW-1185">Reference proteome</keyword>
<protein>
    <submittedName>
        <fullName evidence="1">Uncharacterized protein</fullName>
    </submittedName>
</protein>
<dbReference type="RefSeq" id="WP_153356445.1">
    <property type="nucleotide sequence ID" value="NZ_WIXI01000047.1"/>
</dbReference>
<comment type="caution">
    <text evidence="1">The sequence shown here is derived from an EMBL/GenBank/DDBJ whole genome shotgun (WGS) entry which is preliminary data.</text>
</comment>
<proteinExistence type="predicted"/>
<organism evidence="1 2">
    <name type="scientific">Endobacterium cereale</name>
    <dbReference type="NCBI Taxonomy" id="2663029"/>
    <lineage>
        <taxon>Bacteria</taxon>
        <taxon>Pseudomonadati</taxon>
        <taxon>Pseudomonadota</taxon>
        <taxon>Alphaproteobacteria</taxon>
        <taxon>Hyphomicrobiales</taxon>
        <taxon>Rhizobiaceae</taxon>
        <taxon>Endobacterium</taxon>
    </lineage>
</organism>
<evidence type="ECO:0000313" key="1">
    <source>
        <dbReference type="EMBL" id="MQY48306.1"/>
    </source>
</evidence>